<evidence type="ECO:0000256" key="1">
    <source>
        <dbReference type="SAM" id="Coils"/>
    </source>
</evidence>
<reference evidence="2" key="1">
    <citation type="submission" date="2021-11" db="EMBL/GenBank/DDBJ databases">
        <authorList>
            <person name="Islam A."/>
            <person name="Islam S."/>
            <person name="Flora M.S."/>
            <person name="Rahman M."/>
            <person name="Ziaur R.M."/>
            <person name="Epstein J.H."/>
            <person name="Hassan M."/>
            <person name="Klassen M."/>
            <person name="Woodard K."/>
            <person name="Webb A."/>
            <person name="Webby R.J."/>
            <person name="El Zowalaty M.E."/>
        </authorList>
    </citation>
    <scope>NUCLEOTIDE SEQUENCE</scope>
    <source>
        <strain evidence="2">Pbs3</strain>
    </source>
</reference>
<feature type="coiled-coil region" evidence="1">
    <location>
        <begin position="134"/>
        <end position="161"/>
    </location>
</feature>
<evidence type="ECO:0000313" key="2">
    <source>
        <dbReference type="EMBL" id="CAH0475126.1"/>
    </source>
</evidence>
<evidence type="ECO:0000313" key="3">
    <source>
        <dbReference type="Proteomes" id="UP001160483"/>
    </source>
</evidence>
<dbReference type="AlphaFoldDB" id="A0AAU9KU26"/>
<dbReference type="Proteomes" id="UP001160483">
    <property type="component" value="Unassembled WGS sequence"/>
</dbReference>
<accession>A0AAU9KU26</accession>
<gene>
    <name evidence="2" type="ORF">PBS003_LOCUS1957</name>
</gene>
<protein>
    <submittedName>
        <fullName evidence="2">Uncharacterized protein</fullName>
    </submittedName>
</protein>
<comment type="caution">
    <text evidence="2">The sequence shown here is derived from an EMBL/GenBank/DDBJ whole genome shotgun (WGS) entry which is preliminary data.</text>
</comment>
<organism evidence="2 3">
    <name type="scientific">Peronospora belbahrii</name>
    <dbReference type="NCBI Taxonomy" id="622444"/>
    <lineage>
        <taxon>Eukaryota</taxon>
        <taxon>Sar</taxon>
        <taxon>Stramenopiles</taxon>
        <taxon>Oomycota</taxon>
        <taxon>Peronosporomycetes</taxon>
        <taxon>Peronosporales</taxon>
        <taxon>Peronosporaceae</taxon>
        <taxon>Peronospora</taxon>
    </lineage>
</organism>
<name>A0AAU9KU26_9STRA</name>
<proteinExistence type="predicted"/>
<keyword evidence="1" id="KW-0175">Coiled coil</keyword>
<dbReference type="EMBL" id="CAKKTJ010000121">
    <property type="protein sequence ID" value="CAH0475126.1"/>
    <property type="molecule type" value="Genomic_DNA"/>
</dbReference>
<sequence length="215" mass="24683">MATEDINKSGITMFSPPHSRNYRFNNNLKGWQDEQLDGRLLKQEAMVLLIVCTGDMLLEDFVTSENKIPTANVADYIKCFYNCLDCNLNSVCPVKRALTELTGDTIRLQLTLTISFLRSPKYTFNLDPVSLTQVDVLESKMRDQNDELVRLRDQLNAVHEASRAGVNLFIKLEAERISSSQGTYSRRLSHQWGHQCCAKQYQLHRDLEKRCVHPT</sequence>